<sequence>MCQNPIYMQKDGEQVAYYRNLKELSFGPLDTKKDDVLTRSPGAYTISTVDFMDKSPTSCGLITPEPPEMLYQNLGERPNKELPAAAPFNYNFCTLPKRPCIVPPFEAATARRHFTNQHSLDKTACCRTPRPTGPNTLPETMSIHSCSLGS</sequence>
<protein>
    <submittedName>
        <fullName evidence="1">SLIT and NTRK-like protein 2</fullName>
    </submittedName>
</protein>
<gene>
    <name evidence="1" type="ORF">AKAME5_002868000</name>
</gene>
<dbReference type="AlphaFoldDB" id="A0AAD3MN71"/>
<evidence type="ECO:0000313" key="2">
    <source>
        <dbReference type="Proteomes" id="UP001279410"/>
    </source>
</evidence>
<evidence type="ECO:0000313" key="1">
    <source>
        <dbReference type="EMBL" id="GLD56769.1"/>
    </source>
</evidence>
<proteinExistence type="predicted"/>
<dbReference type="EMBL" id="BRZM01004382">
    <property type="protein sequence ID" value="GLD56769.1"/>
    <property type="molecule type" value="Genomic_DNA"/>
</dbReference>
<name>A0AAD3MN71_LATJO</name>
<keyword evidence="2" id="KW-1185">Reference proteome</keyword>
<dbReference type="Proteomes" id="UP001279410">
    <property type="component" value="Unassembled WGS sequence"/>
</dbReference>
<reference evidence="1" key="1">
    <citation type="submission" date="2022-08" db="EMBL/GenBank/DDBJ databases">
        <title>Genome sequencing of akame (Lates japonicus).</title>
        <authorList>
            <person name="Hashiguchi Y."/>
            <person name="Takahashi H."/>
        </authorList>
    </citation>
    <scope>NUCLEOTIDE SEQUENCE</scope>
    <source>
        <strain evidence="1">Kochi</strain>
    </source>
</reference>
<comment type="caution">
    <text evidence="1">The sequence shown here is derived from an EMBL/GenBank/DDBJ whole genome shotgun (WGS) entry which is preliminary data.</text>
</comment>
<organism evidence="1 2">
    <name type="scientific">Lates japonicus</name>
    <name type="common">Japanese lates</name>
    <dbReference type="NCBI Taxonomy" id="270547"/>
    <lineage>
        <taxon>Eukaryota</taxon>
        <taxon>Metazoa</taxon>
        <taxon>Chordata</taxon>
        <taxon>Craniata</taxon>
        <taxon>Vertebrata</taxon>
        <taxon>Euteleostomi</taxon>
        <taxon>Actinopterygii</taxon>
        <taxon>Neopterygii</taxon>
        <taxon>Teleostei</taxon>
        <taxon>Neoteleostei</taxon>
        <taxon>Acanthomorphata</taxon>
        <taxon>Carangaria</taxon>
        <taxon>Carangaria incertae sedis</taxon>
        <taxon>Centropomidae</taxon>
        <taxon>Lates</taxon>
    </lineage>
</organism>
<accession>A0AAD3MN71</accession>